<dbReference type="Pfam" id="PF14040">
    <property type="entry name" value="DNase_NucA_NucB"/>
    <property type="match status" value="1"/>
</dbReference>
<comment type="caution">
    <text evidence="4">The sequence shown here is derived from an EMBL/GenBank/DDBJ whole genome shotgun (WGS) entry which is preliminary data.</text>
</comment>
<feature type="chain" id="PRO_5040135995" description="Deoxyribonuclease NucA/NucB domain-containing protein" evidence="2">
    <location>
        <begin position="24"/>
        <end position="314"/>
    </location>
</feature>
<keyword evidence="5" id="KW-1185">Reference proteome</keyword>
<evidence type="ECO:0000256" key="2">
    <source>
        <dbReference type="SAM" id="SignalP"/>
    </source>
</evidence>
<feature type="domain" description="Deoxyribonuclease NucA/NucB" evidence="3">
    <location>
        <begin position="68"/>
        <end position="175"/>
    </location>
</feature>
<evidence type="ECO:0000313" key="5">
    <source>
        <dbReference type="Proteomes" id="UP000829685"/>
    </source>
</evidence>
<feature type="signal peptide" evidence="2">
    <location>
        <begin position="1"/>
        <end position="23"/>
    </location>
</feature>
<gene>
    <name evidence="4" type="ORF">JX265_003111</name>
</gene>
<organism evidence="4 5">
    <name type="scientific">Neoarthrinium moseri</name>
    <dbReference type="NCBI Taxonomy" id="1658444"/>
    <lineage>
        <taxon>Eukaryota</taxon>
        <taxon>Fungi</taxon>
        <taxon>Dikarya</taxon>
        <taxon>Ascomycota</taxon>
        <taxon>Pezizomycotina</taxon>
        <taxon>Sordariomycetes</taxon>
        <taxon>Xylariomycetidae</taxon>
        <taxon>Amphisphaeriales</taxon>
        <taxon>Apiosporaceae</taxon>
        <taxon>Neoarthrinium</taxon>
    </lineage>
</organism>
<reference evidence="4" key="1">
    <citation type="submission" date="2021-03" db="EMBL/GenBank/DDBJ databases">
        <title>Revisited historic fungal species revealed as producer of novel bioactive compounds through whole genome sequencing and comparative genomics.</title>
        <authorList>
            <person name="Vignolle G.A."/>
            <person name="Hochenegger N."/>
            <person name="Mach R.L."/>
            <person name="Mach-Aigner A.R."/>
            <person name="Javad Rahimi M."/>
            <person name="Salim K.A."/>
            <person name="Chan C.M."/>
            <person name="Lim L.B.L."/>
            <person name="Cai F."/>
            <person name="Druzhinina I.S."/>
            <person name="U'Ren J.M."/>
            <person name="Derntl C."/>
        </authorList>
    </citation>
    <scope>NUCLEOTIDE SEQUENCE</scope>
    <source>
        <strain evidence="4">TUCIM 5799</strain>
    </source>
</reference>
<dbReference type="Proteomes" id="UP000829685">
    <property type="component" value="Unassembled WGS sequence"/>
</dbReference>
<dbReference type="EMBL" id="JAFIMR010000005">
    <property type="protein sequence ID" value="KAI1878934.1"/>
    <property type="molecule type" value="Genomic_DNA"/>
</dbReference>
<dbReference type="AlphaFoldDB" id="A0A9P9WTU4"/>
<protein>
    <recommendedName>
        <fullName evidence="3">Deoxyribonuclease NucA/NucB domain-containing protein</fullName>
    </recommendedName>
</protein>
<dbReference type="PROSITE" id="PS51257">
    <property type="entry name" value="PROKAR_LIPOPROTEIN"/>
    <property type="match status" value="1"/>
</dbReference>
<name>A0A9P9WTU4_9PEZI</name>
<feature type="region of interest" description="Disordered" evidence="1">
    <location>
        <begin position="84"/>
        <end position="106"/>
    </location>
</feature>
<proteinExistence type="predicted"/>
<feature type="compositionally biased region" description="Acidic residues" evidence="1">
    <location>
        <begin position="127"/>
        <end position="136"/>
    </location>
</feature>
<evidence type="ECO:0000313" key="4">
    <source>
        <dbReference type="EMBL" id="KAI1878934.1"/>
    </source>
</evidence>
<accession>A0A9P9WTU4</accession>
<dbReference type="InterPro" id="IPR029476">
    <property type="entry name" value="DNase_NucA_NucB"/>
</dbReference>
<evidence type="ECO:0000259" key="3">
    <source>
        <dbReference type="Pfam" id="PF14040"/>
    </source>
</evidence>
<sequence length="314" mass="35523">MFATRFTLIYVVVVLLSACWVIGNPIIEPNPVAERDALVPRGKKGDKSNPKTAEVSIQGWEDISEEDCYQMLCIQKKVTYQRNKDKDKKRKHYTASGASKTPFKDKHNRDLRNAKIIDDQTISAEEWPPESVEEGGENAHLLPGTRGEQQAQGREFARTYNRGTGEDHINQGDFFNFQFQGNFAPGGFCEALFVHKLVPGSPEAERFCGKNGPTTRQNKRGTSYKMTDIDQQMVDRTHLGVFNYHGSYKRDETGMSNEARDGASVEAEKRQDADQWGDIFQEDDEIIGKSQDMGLEPFIIRFAPSDNHTHLEKA</sequence>
<keyword evidence="2" id="KW-0732">Signal</keyword>
<feature type="region of interest" description="Disordered" evidence="1">
    <location>
        <begin position="252"/>
        <end position="272"/>
    </location>
</feature>
<feature type="region of interest" description="Disordered" evidence="1">
    <location>
        <begin position="127"/>
        <end position="152"/>
    </location>
</feature>
<evidence type="ECO:0000256" key="1">
    <source>
        <dbReference type="SAM" id="MobiDB-lite"/>
    </source>
</evidence>